<dbReference type="PANTHER" id="PTHR43399">
    <property type="entry name" value="SUBTILISIN-RELATED"/>
    <property type="match status" value="1"/>
</dbReference>
<evidence type="ECO:0000256" key="4">
    <source>
        <dbReference type="ARBA" id="ARBA00022825"/>
    </source>
</evidence>
<comment type="caution">
    <text evidence="5">Lacks conserved residue(s) required for the propagation of feature annotation.</text>
</comment>
<proteinExistence type="inferred from homology"/>
<keyword evidence="2" id="KW-0645">Protease</keyword>
<dbReference type="Pfam" id="PF00082">
    <property type="entry name" value="Peptidase_S8"/>
    <property type="match status" value="1"/>
</dbReference>
<dbReference type="PANTHER" id="PTHR43399:SF4">
    <property type="entry name" value="CELL WALL-ASSOCIATED PROTEASE"/>
    <property type="match status" value="1"/>
</dbReference>
<dbReference type="SUPFAM" id="SSF52743">
    <property type="entry name" value="Subtilisin-like"/>
    <property type="match status" value="1"/>
</dbReference>
<evidence type="ECO:0000256" key="2">
    <source>
        <dbReference type="ARBA" id="ARBA00022670"/>
    </source>
</evidence>
<dbReference type="InterPro" id="IPR051048">
    <property type="entry name" value="Peptidase_S8/S53_subtilisin"/>
</dbReference>
<dbReference type="PROSITE" id="PS51892">
    <property type="entry name" value="SUBTILASE"/>
    <property type="match status" value="1"/>
</dbReference>
<dbReference type="InterPro" id="IPR000209">
    <property type="entry name" value="Peptidase_S8/S53_dom"/>
</dbReference>
<comment type="similarity">
    <text evidence="1 5">Belongs to the peptidase S8 family.</text>
</comment>
<accession>A0A061QVQ9</accession>
<dbReference type="AlphaFoldDB" id="A0A061QVQ9"/>
<protein>
    <submittedName>
        <fullName evidence="7">Peptidase s8</fullName>
    </submittedName>
</protein>
<gene>
    <name evidence="7" type="ORF">TSPGSL018_23110</name>
</gene>
<keyword evidence="3" id="KW-0378">Hydrolase</keyword>
<dbReference type="InterPro" id="IPR023828">
    <property type="entry name" value="Peptidase_S8_Ser-AS"/>
</dbReference>
<feature type="domain" description="Peptidase S8/S53" evidence="6">
    <location>
        <begin position="2"/>
        <end position="139"/>
    </location>
</feature>
<dbReference type="EMBL" id="GBEZ01024458">
    <property type="protein sequence ID" value="JAC62535.1"/>
    <property type="molecule type" value="Transcribed_RNA"/>
</dbReference>
<sequence length="463" mass="48681">MGATITSNSWGGGGFSQAMSNLLDVAQQNGQIFVAAAGNSATNNDQDPHYPSSYPHDIVVAVASTTISDTLSFFSCYGANSVDLGAPGSNIWSTIPGNEYSSFSGTSMATPHVAGAFAMLYAVSLSASAPFLKQVVLSSGQPLDALDGITVSGKRLDVAAAIEALSSPPAPTTAPPAVPLTPTEMFGSSDFDLSDSVLTFTPDGTAGYTSCVTSDVTEYIVDPSGGTTILDGAIDNFHAISLGFAFPFYGNSYSTAYVGSNGYITFDQGDYTYWPTLAAHFSKKRISAMFTDFANNQDSTISWKAIGEDVVVVTWDNIRQYGTQNRQSFQAVLSSNGTVMFMYKGEVESTLNKIVGMSPGEEPDMFSEIDYSETTCPPPTPPATPAPTSVPTPAPGANITCSSGMQSTWTTDYIRFMCSTSDGDNVALLCNGMVSLHRTLAEGTAQIVAVCQGSVLYHGQAWH</sequence>
<evidence type="ECO:0000256" key="3">
    <source>
        <dbReference type="ARBA" id="ARBA00022801"/>
    </source>
</evidence>
<evidence type="ECO:0000256" key="1">
    <source>
        <dbReference type="ARBA" id="ARBA00011073"/>
    </source>
</evidence>
<dbReference type="InterPro" id="IPR036852">
    <property type="entry name" value="Peptidase_S8/S53_dom_sf"/>
</dbReference>
<dbReference type="GO" id="GO:0006508">
    <property type="term" value="P:proteolysis"/>
    <property type="evidence" value="ECO:0007669"/>
    <property type="project" value="UniProtKB-KW"/>
</dbReference>
<evidence type="ECO:0000256" key="5">
    <source>
        <dbReference type="PROSITE-ProRule" id="PRU01240"/>
    </source>
</evidence>
<organism evidence="7">
    <name type="scientific">Tetraselmis sp. GSL018</name>
    <dbReference type="NCBI Taxonomy" id="582737"/>
    <lineage>
        <taxon>Eukaryota</taxon>
        <taxon>Viridiplantae</taxon>
        <taxon>Chlorophyta</taxon>
        <taxon>core chlorophytes</taxon>
        <taxon>Chlorodendrophyceae</taxon>
        <taxon>Chlorodendrales</taxon>
        <taxon>Chlorodendraceae</taxon>
        <taxon>Tetraselmis</taxon>
    </lineage>
</organism>
<dbReference type="Gene3D" id="3.40.50.200">
    <property type="entry name" value="Peptidase S8/S53 domain"/>
    <property type="match status" value="1"/>
</dbReference>
<reference evidence="7" key="1">
    <citation type="submission" date="2014-05" db="EMBL/GenBank/DDBJ databases">
        <title>The transcriptome of the halophilic microalga Tetraselmis sp. GSL018 isolated from the Great Salt Lake, Utah.</title>
        <authorList>
            <person name="Jinkerson R.E."/>
            <person name="D'Adamo S."/>
            <person name="Posewitz M.C."/>
        </authorList>
    </citation>
    <scope>NUCLEOTIDE SEQUENCE</scope>
    <source>
        <strain evidence="7">GSL018</strain>
    </source>
</reference>
<keyword evidence="4" id="KW-0720">Serine protease</keyword>
<dbReference type="GO" id="GO:0004252">
    <property type="term" value="F:serine-type endopeptidase activity"/>
    <property type="evidence" value="ECO:0007669"/>
    <property type="project" value="InterPro"/>
</dbReference>
<evidence type="ECO:0000259" key="6">
    <source>
        <dbReference type="Pfam" id="PF00082"/>
    </source>
</evidence>
<name>A0A061QVQ9_9CHLO</name>
<evidence type="ECO:0000313" key="7">
    <source>
        <dbReference type="EMBL" id="JAC62535.1"/>
    </source>
</evidence>
<dbReference type="PROSITE" id="PS00138">
    <property type="entry name" value="SUBTILASE_SER"/>
    <property type="match status" value="1"/>
</dbReference>